<dbReference type="PANTHER" id="PTHR43877">
    <property type="entry name" value="AMINOALKYLPHOSPHONATE N-ACETYLTRANSFERASE-RELATED-RELATED"/>
    <property type="match status" value="1"/>
</dbReference>
<dbReference type="PROSITE" id="PS51186">
    <property type="entry name" value="GNAT"/>
    <property type="match status" value="1"/>
</dbReference>
<dbReference type="AlphaFoldDB" id="D5RM99"/>
<keyword evidence="1 4" id="KW-0808">Transferase</keyword>
<organism evidence="4 5">
    <name type="scientific">Pseudoroseomonas cervicalis ATCC 49957</name>
    <dbReference type="NCBI Taxonomy" id="525371"/>
    <lineage>
        <taxon>Bacteria</taxon>
        <taxon>Pseudomonadati</taxon>
        <taxon>Pseudomonadota</taxon>
        <taxon>Alphaproteobacteria</taxon>
        <taxon>Acetobacterales</taxon>
        <taxon>Roseomonadaceae</taxon>
        <taxon>Roseomonas</taxon>
    </lineage>
</organism>
<keyword evidence="2 4" id="KW-0012">Acyltransferase</keyword>
<accession>D5RM99</accession>
<dbReference type="SUPFAM" id="SSF55729">
    <property type="entry name" value="Acyl-CoA N-acyltransferases (Nat)"/>
    <property type="match status" value="1"/>
</dbReference>
<evidence type="ECO:0000259" key="3">
    <source>
        <dbReference type="PROSITE" id="PS51186"/>
    </source>
</evidence>
<dbReference type="InterPro" id="IPR050832">
    <property type="entry name" value="Bact_Acetyltransf"/>
</dbReference>
<reference evidence="4 5" key="1">
    <citation type="submission" date="2010-04" db="EMBL/GenBank/DDBJ databases">
        <authorList>
            <person name="Qin X."/>
            <person name="Bachman B."/>
            <person name="Battles P."/>
            <person name="Bell A."/>
            <person name="Bess C."/>
            <person name="Bickham C."/>
            <person name="Chaboub L."/>
            <person name="Chen D."/>
            <person name="Coyle M."/>
            <person name="Deiros D.R."/>
            <person name="Dinh H."/>
            <person name="Forbes L."/>
            <person name="Fowler G."/>
            <person name="Francisco L."/>
            <person name="Fu Q."/>
            <person name="Gubbala S."/>
            <person name="Hale W."/>
            <person name="Han Y."/>
            <person name="Hemphill L."/>
            <person name="Highlander S.K."/>
            <person name="Hirani K."/>
            <person name="Hogues M."/>
            <person name="Jackson L."/>
            <person name="Jakkamsetti A."/>
            <person name="Javaid M."/>
            <person name="Jiang H."/>
            <person name="Korchina V."/>
            <person name="Kovar C."/>
            <person name="Lara F."/>
            <person name="Lee S."/>
            <person name="Mata R."/>
            <person name="Mathew T."/>
            <person name="Moen C."/>
            <person name="Morales K."/>
            <person name="Munidasa M."/>
            <person name="Nazareth L."/>
            <person name="Ngo R."/>
            <person name="Nguyen L."/>
            <person name="Okwuonu G."/>
            <person name="Ongeri F."/>
            <person name="Patil S."/>
            <person name="Petrosino J."/>
            <person name="Pham C."/>
            <person name="Pham P."/>
            <person name="Pu L.-L."/>
            <person name="Puazo M."/>
            <person name="Raj R."/>
            <person name="Reid J."/>
            <person name="Rouhana J."/>
            <person name="Saada N."/>
            <person name="Shang Y."/>
            <person name="Simmons D."/>
            <person name="Thornton R."/>
            <person name="Warren J."/>
            <person name="Weissenberger G."/>
            <person name="Zhang J."/>
            <person name="Zhang L."/>
            <person name="Zhou C."/>
            <person name="Zhu D."/>
            <person name="Muzny D."/>
            <person name="Worley K."/>
            <person name="Gibbs R."/>
        </authorList>
    </citation>
    <scope>NUCLEOTIDE SEQUENCE [LARGE SCALE GENOMIC DNA]</scope>
    <source>
        <strain evidence="4 5">ATCC 49957</strain>
    </source>
</reference>
<dbReference type="GO" id="GO:0016747">
    <property type="term" value="F:acyltransferase activity, transferring groups other than amino-acyl groups"/>
    <property type="evidence" value="ECO:0007669"/>
    <property type="project" value="InterPro"/>
</dbReference>
<dbReference type="EMBL" id="ADVL01000354">
    <property type="protein sequence ID" value="EFH11572.1"/>
    <property type="molecule type" value="Genomic_DNA"/>
</dbReference>
<dbReference type="CDD" id="cd04301">
    <property type="entry name" value="NAT_SF"/>
    <property type="match status" value="1"/>
</dbReference>
<comment type="caution">
    <text evidence="4">The sequence shown here is derived from an EMBL/GenBank/DDBJ whole genome shotgun (WGS) entry which is preliminary data.</text>
</comment>
<evidence type="ECO:0000256" key="2">
    <source>
        <dbReference type="ARBA" id="ARBA00023315"/>
    </source>
</evidence>
<dbReference type="InterPro" id="IPR016181">
    <property type="entry name" value="Acyl_CoA_acyltransferase"/>
</dbReference>
<dbReference type="InterPro" id="IPR000182">
    <property type="entry name" value="GNAT_dom"/>
</dbReference>
<gene>
    <name evidence="4" type="ORF">HMPREF0731_2210</name>
</gene>
<dbReference type="Gene3D" id="3.40.630.30">
    <property type="match status" value="1"/>
</dbReference>
<evidence type="ECO:0000313" key="5">
    <source>
        <dbReference type="Proteomes" id="UP000005324"/>
    </source>
</evidence>
<evidence type="ECO:0000313" key="4">
    <source>
        <dbReference type="EMBL" id="EFH11572.1"/>
    </source>
</evidence>
<dbReference type="HOGENOM" id="CLU_013985_18_2_5"/>
<dbReference type="Pfam" id="PF00583">
    <property type="entry name" value="Acetyltransf_1"/>
    <property type="match status" value="1"/>
</dbReference>
<proteinExistence type="predicted"/>
<sequence>MPGTSIRRASQADAAAIAAVHVATWRSAYPGLLPEAYLAALSEPRLAQFYRRLLADRGGHAAMFVAVARPDSGVGPGQVVGFAGCGRARRSLLGGALAEGEIDTLYVLDDFRERGLGRRLMRAASAHLAAVGCGSAMLWVLRDNPARWFYQRLGGRAVGWEMIRVGGQAVPQMALVWDPIALLLDATAPVDGA</sequence>
<dbReference type="RefSeq" id="WP_007004627.1">
    <property type="nucleotide sequence ID" value="NZ_GG770779.1"/>
</dbReference>
<name>D5RM99_9PROT</name>
<keyword evidence="5" id="KW-1185">Reference proteome</keyword>
<feature type="domain" description="N-acetyltransferase" evidence="3">
    <location>
        <begin position="4"/>
        <end position="178"/>
    </location>
</feature>
<dbReference type="Proteomes" id="UP000005324">
    <property type="component" value="Unassembled WGS sequence"/>
</dbReference>
<dbReference type="EC" id="2.3.1.-" evidence="4"/>
<evidence type="ECO:0000256" key="1">
    <source>
        <dbReference type="ARBA" id="ARBA00022679"/>
    </source>
</evidence>
<protein>
    <submittedName>
        <fullName evidence="4">Acetyltransferase, GNAT family</fullName>
        <ecNumber evidence="4">2.3.1.-</ecNumber>
    </submittedName>
</protein>